<feature type="region of interest" description="Disordered" evidence="2">
    <location>
        <begin position="44"/>
        <end position="67"/>
    </location>
</feature>
<evidence type="ECO:0000256" key="2">
    <source>
        <dbReference type="SAM" id="MobiDB-lite"/>
    </source>
</evidence>
<dbReference type="InterPro" id="IPR036737">
    <property type="entry name" value="OmpA-like_sf"/>
</dbReference>
<keyword evidence="5" id="KW-1185">Reference proteome</keyword>
<feature type="compositionally biased region" description="Low complexity" evidence="2">
    <location>
        <begin position="54"/>
        <end position="67"/>
    </location>
</feature>
<dbReference type="STRING" id="294935.ATN88_19200"/>
<evidence type="ECO:0000259" key="3">
    <source>
        <dbReference type="PROSITE" id="PS51123"/>
    </source>
</evidence>
<dbReference type="EMBL" id="LNTY01000036">
    <property type="protein sequence ID" value="KXF81091.1"/>
    <property type="molecule type" value="Genomic_DNA"/>
</dbReference>
<feature type="compositionally biased region" description="Basic and acidic residues" evidence="2">
    <location>
        <begin position="44"/>
        <end position="53"/>
    </location>
</feature>
<dbReference type="SUPFAM" id="SSF103088">
    <property type="entry name" value="OmpA-like"/>
    <property type="match status" value="1"/>
</dbReference>
<keyword evidence="1" id="KW-0472">Membrane</keyword>
<dbReference type="Gene3D" id="3.30.1330.60">
    <property type="entry name" value="OmpA-like domain"/>
    <property type="match status" value="1"/>
</dbReference>
<accession>A0A135I6L3</accession>
<proteinExistence type="predicted"/>
<dbReference type="InterPro" id="IPR006665">
    <property type="entry name" value="OmpA-like"/>
</dbReference>
<reference evidence="4 5" key="1">
    <citation type="submission" date="2015-11" db="EMBL/GenBank/DDBJ databases">
        <title>Genomic Taxonomy of the Vibrionaceae.</title>
        <authorList>
            <person name="Gomez-Gil B."/>
            <person name="Enciso-Ibarra J."/>
        </authorList>
    </citation>
    <scope>NUCLEOTIDE SEQUENCE [LARGE SCALE GENOMIC DNA]</scope>
    <source>
        <strain evidence="4 5">CAIM 912</strain>
    </source>
</reference>
<dbReference type="AlphaFoldDB" id="A0A135I6L3"/>
<dbReference type="GO" id="GO:0016020">
    <property type="term" value="C:membrane"/>
    <property type="evidence" value="ECO:0007669"/>
    <property type="project" value="UniProtKB-UniRule"/>
</dbReference>
<name>A0A135I6L3_9GAMM</name>
<comment type="caution">
    <text evidence="4">The sequence shown here is derived from an EMBL/GenBank/DDBJ whole genome shotgun (WGS) entry which is preliminary data.</text>
</comment>
<protein>
    <recommendedName>
        <fullName evidence="3">OmpA-like domain-containing protein</fullName>
    </recommendedName>
</protein>
<feature type="domain" description="OmpA-like" evidence="3">
    <location>
        <begin position="1"/>
        <end position="42"/>
    </location>
</feature>
<evidence type="ECO:0000313" key="4">
    <source>
        <dbReference type="EMBL" id="KXF81091.1"/>
    </source>
</evidence>
<gene>
    <name evidence="4" type="ORF">ATN88_19200</name>
</gene>
<dbReference type="PROSITE" id="PS51123">
    <property type="entry name" value="OMPA_2"/>
    <property type="match status" value="1"/>
</dbReference>
<evidence type="ECO:0000256" key="1">
    <source>
        <dbReference type="PROSITE-ProRule" id="PRU00473"/>
    </source>
</evidence>
<dbReference type="Proteomes" id="UP000070529">
    <property type="component" value="Unassembled WGS sequence"/>
</dbReference>
<organism evidence="4 5">
    <name type="scientific">Enterovibrio coralii</name>
    <dbReference type="NCBI Taxonomy" id="294935"/>
    <lineage>
        <taxon>Bacteria</taxon>
        <taxon>Pseudomonadati</taxon>
        <taxon>Pseudomonadota</taxon>
        <taxon>Gammaproteobacteria</taxon>
        <taxon>Vibrionales</taxon>
        <taxon>Vibrionaceae</taxon>
        <taxon>Enterovibrio</taxon>
    </lineage>
</organism>
<sequence>MGIDKAMLEVRAHGERYPIASNENAEGRQKNRRVTLRLVMDTDRVTSEADKANTTKTTTNETAKVQK</sequence>
<evidence type="ECO:0000313" key="5">
    <source>
        <dbReference type="Proteomes" id="UP000070529"/>
    </source>
</evidence>